<dbReference type="Proteomes" id="UP000011058">
    <property type="component" value="Chromosome"/>
</dbReference>
<dbReference type="eggNOG" id="COG1018">
    <property type="taxonomic scope" value="Bacteria"/>
</dbReference>
<dbReference type="PRINTS" id="PR00406">
    <property type="entry name" value="CYTB5RDTASE"/>
</dbReference>
<dbReference type="PROSITE" id="PS00197">
    <property type="entry name" value="2FE2S_FER_1"/>
    <property type="match status" value="1"/>
</dbReference>
<dbReference type="AlphaFoldDB" id="I0K3V2"/>
<dbReference type="InterPro" id="IPR006058">
    <property type="entry name" value="2Fe2S_fd_BS"/>
</dbReference>
<evidence type="ECO:0000256" key="2">
    <source>
        <dbReference type="ARBA" id="ARBA00022630"/>
    </source>
</evidence>
<evidence type="ECO:0000256" key="4">
    <source>
        <dbReference type="ARBA" id="ARBA00022723"/>
    </source>
</evidence>
<feature type="domain" description="FAD-binding FR-type" evidence="10">
    <location>
        <begin position="3"/>
        <end position="108"/>
    </location>
</feature>
<evidence type="ECO:0000256" key="6">
    <source>
        <dbReference type="ARBA" id="ARBA00023002"/>
    </source>
</evidence>
<dbReference type="PATRIC" id="fig|1166018.3.peg.2510"/>
<dbReference type="InterPro" id="IPR008333">
    <property type="entry name" value="Cbr1-like_FAD-bd_dom"/>
</dbReference>
<keyword evidence="6" id="KW-0560">Oxidoreductase</keyword>
<protein>
    <submittedName>
        <fullName evidence="11">Phenylacetic acid degradation NADH oxidoreductase</fullName>
    </submittedName>
</protein>
<keyword evidence="3" id="KW-0001">2Fe-2S</keyword>
<dbReference type="Pfam" id="PF00111">
    <property type="entry name" value="Fer2"/>
    <property type="match status" value="1"/>
</dbReference>
<dbReference type="GO" id="GO:0016491">
    <property type="term" value="F:oxidoreductase activity"/>
    <property type="evidence" value="ECO:0007669"/>
    <property type="project" value="UniProtKB-KW"/>
</dbReference>
<dbReference type="OrthoDB" id="9789468at2"/>
<feature type="domain" description="2Fe-2S ferredoxin-type" evidence="9">
    <location>
        <begin position="264"/>
        <end position="351"/>
    </location>
</feature>
<accession>I0K3V2</accession>
<dbReference type="InterPro" id="IPR001709">
    <property type="entry name" value="Flavoprot_Pyr_Nucl_cyt_Rdtase"/>
</dbReference>
<dbReference type="EMBL" id="HE796683">
    <property type="protein sequence ID" value="CCG98805.1"/>
    <property type="molecule type" value="Genomic_DNA"/>
</dbReference>
<dbReference type="InterPro" id="IPR039261">
    <property type="entry name" value="FNR_nucleotide-bd"/>
</dbReference>
<keyword evidence="4" id="KW-0479">Metal-binding</keyword>
<organism evidence="11 12">
    <name type="scientific">Fibrella aestuarina BUZ 2</name>
    <dbReference type="NCBI Taxonomy" id="1166018"/>
    <lineage>
        <taxon>Bacteria</taxon>
        <taxon>Pseudomonadati</taxon>
        <taxon>Bacteroidota</taxon>
        <taxon>Cytophagia</taxon>
        <taxon>Cytophagales</taxon>
        <taxon>Spirosomataceae</taxon>
        <taxon>Fibrella</taxon>
    </lineage>
</organism>
<dbReference type="PANTHER" id="PTHR47354">
    <property type="entry name" value="NADH OXIDOREDUCTASE HCR"/>
    <property type="match status" value="1"/>
</dbReference>
<evidence type="ECO:0000313" key="12">
    <source>
        <dbReference type="Proteomes" id="UP000011058"/>
    </source>
</evidence>
<evidence type="ECO:0000259" key="9">
    <source>
        <dbReference type="PROSITE" id="PS51085"/>
    </source>
</evidence>
<evidence type="ECO:0000256" key="7">
    <source>
        <dbReference type="ARBA" id="ARBA00023004"/>
    </source>
</evidence>
<dbReference type="SUPFAM" id="SSF52343">
    <property type="entry name" value="Ferredoxin reductase-like, C-terminal NADP-linked domain"/>
    <property type="match status" value="1"/>
</dbReference>
<dbReference type="InterPro" id="IPR001433">
    <property type="entry name" value="OxRdtase_FAD/NAD-bd"/>
</dbReference>
<keyword evidence="5" id="KW-0274">FAD</keyword>
<dbReference type="InterPro" id="IPR001041">
    <property type="entry name" value="2Fe-2S_ferredoxin-type"/>
</dbReference>
<evidence type="ECO:0000259" key="10">
    <source>
        <dbReference type="PROSITE" id="PS51384"/>
    </source>
</evidence>
<evidence type="ECO:0000313" key="11">
    <source>
        <dbReference type="EMBL" id="CCG98805.1"/>
    </source>
</evidence>
<proteinExistence type="predicted"/>
<reference evidence="11 12" key="1">
    <citation type="journal article" date="2012" name="J. Bacteriol.">
        <title>Genome Sequence of Fibrella aestuarina BUZ 2T, a Filamentous Marine Bacterium.</title>
        <authorList>
            <person name="Filippini M."/>
            <person name="Qi W."/>
            <person name="Blom J."/>
            <person name="Goesmann A."/>
            <person name="Smits T.H."/>
            <person name="Bagheri H.C."/>
        </authorList>
    </citation>
    <scope>NUCLEOTIDE SEQUENCE [LARGE SCALE GENOMIC DNA]</scope>
    <source>
        <strain evidence="12">BUZ 2T</strain>
    </source>
</reference>
<keyword evidence="2" id="KW-0285">Flavoprotein</keyword>
<dbReference type="CDD" id="cd00207">
    <property type="entry name" value="fer2"/>
    <property type="match status" value="1"/>
</dbReference>
<dbReference type="InterPro" id="IPR036010">
    <property type="entry name" value="2Fe-2S_ferredoxin-like_sf"/>
</dbReference>
<evidence type="ECO:0000256" key="8">
    <source>
        <dbReference type="ARBA" id="ARBA00023014"/>
    </source>
</evidence>
<dbReference type="Gene3D" id="2.40.30.10">
    <property type="entry name" value="Translation factors"/>
    <property type="match status" value="1"/>
</dbReference>
<name>I0K3V2_9BACT</name>
<dbReference type="Gene3D" id="3.10.20.30">
    <property type="match status" value="1"/>
</dbReference>
<keyword evidence="8" id="KW-0411">Iron-sulfur</keyword>
<dbReference type="SUPFAM" id="SSF54292">
    <property type="entry name" value="2Fe-2S ferredoxin-like"/>
    <property type="match status" value="1"/>
</dbReference>
<dbReference type="GO" id="GO:0051537">
    <property type="term" value="F:2 iron, 2 sulfur cluster binding"/>
    <property type="evidence" value="ECO:0007669"/>
    <property type="project" value="UniProtKB-KW"/>
</dbReference>
<dbReference type="PRINTS" id="PR00371">
    <property type="entry name" value="FPNCR"/>
</dbReference>
<dbReference type="GO" id="GO:0046872">
    <property type="term" value="F:metal ion binding"/>
    <property type="evidence" value="ECO:0007669"/>
    <property type="project" value="UniProtKB-KW"/>
</dbReference>
<keyword evidence="12" id="KW-1185">Reference proteome</keyword>
<dbReference type="CDD" id="cd06214">
    <property type="entry name" value="PA_degradation_oxidoreductase_like"/>
    <property type="match status" value="1"/>
</dbReference>
<dbReference type="STRING" id="1166018.FAES_0794"/>
<dbReference type="InterPro" id="IPR012675">
    <property type="entry name" value="Beta-grasp_dom_sf"/>
</dbReference>
<dbReference type="SUPFAM" id="SSF63380">
    <property type="entry name" value="Riboflavin synthase domain-like"/>
    <property type="match status" value="1"/>
</dbReference>
<dbReference type="InterPro" id="IPR017927">
    <property type="entry name" value="FAD-bd_FR_type"/>
</dbReference>
<dbReference type="GO" id="GO:0050660">
    <property type="term" value="F:flavin adenine dinucleotide binding"/>
    <property type="evidence" value="ECO:0007669"/>
    <property type="project" value="TreeGrafter"/>
</dbReference>
<sequence>MVITSYHLTITDIVVDTVDVHTYVFQPVMVSYQPGQFLTLLIDIDGQEIRRSYSITSAPIVAGEWLEQPLAITIKRVENGQISRYLIDHLRVGDVVTSLPPAGRFTVPAATGPRDLVLIGAGSGITPLFSILKYIMDQEPETRVALLDANTSEHTIIYREALDVLQQQHPARFRLVHLLSQPTDSWTGRRGRLTNLLLERLLPDLTSGPPALALWYICGPPDFMRTVRFTLTYLGIPAQQIRRELFVTEPVNVPSAARFVVPDRTIQLRFRGETYSLFVPSRSTILQAALAAGIALPYSCRGGRCATCAGVCRSGRVQLSINDVLTERDLAEGWVLTCTAYPETDGIFIDV</sequence>
<dbReference type="KEGG" id="fae:FAES_0794"/>
<dbReference type="PROSITE" id="PS51384">
    <property type="entry name" value="FAD_FR"/>
    <property type="match status" value="1"/>
</dbReference>
<dbReference type="Pfam" id="PF00970">
    <property type="entry name" value="FAD_binding_6"/>
    <property type="match status" value="1"/>
</dbReference>
<keyword evidence="7" id="KW-0408">Iron</keyword>
<dbReference type="InterPro" id="IPR050415">
    <property type="entry name" value="MRET"/>
</dbReference>
<dbReference type="PANTHER" id="PTHR47354:SF8">
    <property type="entry name" value="1,2-PHENYLACETYL-COA EPOXIDASE, SUBUNIT E"/>
    <property type="match status" value="1"/>
</dbReference>
<evidence type="ECO:0000256" key="5">
    <source>
        <dbReference type="ARBA" id="ARBA00022827"/>
    </source>
</evidence>
<dbReference type="PROSITE" id="PS51085">
    <property type="entry name" value="2FE2S_FER_2"/>
    <property type="match status" value="1"/>
</dbReference>
<evidence type="ECO:0000256" key="3">
    <source>
        <dbReference type="ARBA" id="ARBA00022714"/>
    </source>
</evidence>
<dbReference type="InterPro" id="IPR017938">
    <property type="entry name" value="Riboflavin_synthase-like_b-brl"/>
</dbReference>
<dbReference type="Gene3D" id="3.40.50.80">
    <property type="entry name" value="Nucleotide-binding domain of ferredoxin-NADP reductase (FNR) module"/>
    <property type="match status" value="1"/>
</dbReference>
<comment type="cofactor">
    <cofactor evidence="1">
        <name>FAD</name>
        <dbReference type="ChEBI" id="CHEBI:57692"/>
    </cofactor>
</comment>
<evidence type="ECO:0000256" key="1">
    <source>
        <dbReference type="ARBA" id="ARBA00001974"/>
    </source>
</evidence>
<dbReference type="Pfam" id="PF00175">
    <property type="entry name" value="NAD_binding_1"/>
    <property type="match status" value="1"/>
</dbReference>
<dbReference type="HOGENOM" id="CLU_003827_14_1_10"/>
<gene>
    <name evidence="11" type="primary">paaE</name>
    <name evidence="11" type="ORF">FAES_0794</name>
</gene>